<evidence type="ECO:0000256" key="14">
    <source>
        <dbReference type="ARBA" id="ARBA00022801"/>
    </source>
</evidence>
<dbReference type="EC" id="3.1.3.48" evidence="7"/>
<evidence type="ECO:0000259" key="34">
    <source>
        <dbReference type="PROSITE" id="PS50853"/>
    </source>
</evidence>
<evidence type="ECO:0000259" key="31">
    <source>
        <dbReference type="PROSITE" id="PS50055"/>
    </source>
</evidence>
<dbReference type="InterPro" id="IPR016130">
    <property type="entry name" value="Tyr_Pase_AS"/>
</dbReference>
<feature type="domain" description="Tyrosine specific protein phosphatases" evidence="32">
    <location>
        <begin position="1424"/>
        <end position="1497"/>
    </location>
</feature>
<feature type="domain" description="Tyrosine specific protein phosphatases" evidence="32">
    <location>
        <begin position="1135"/>
        <end position="1206"/>
    </location>
</feature>
<dbReference type="CDD" id="cd00063">
    <property type="entry name" value="FN3"/>
    <property type="match status" value="4"/>
</dbReference>
<feature type="domain" description="Tyrosine-protein phosphatase" evidence="31">
    <location>
        <begin position="960"/>
        <end position="1215"/>
    </location>
</feature>
<evidence type="ECO:0000256" key="10">
    <source>
        <dbReference type="ARBA" id="ARBA00022674"/>
    </source>
</evidence>
<dbReference type="InterPro" id="IPR036179">
    <property type="entry name" value="Ig-like_dom_sf"/>
</dbReference>
<gene>
    <name evidence="36" type="primary">LOC114851385</name>
</gene>
<dbReference type="SMART" id="SM00408">
    <property type="entry name" value="IGc2"/>
    <property type="match status" value="3"/>
</dbReference>
<proteinExistence type="inferred from homology"/>
<name>A0A9W2XDX5_BETSP</name>
<dbReference type="PROSITE" id="PS50055">
    <property type="entry name" value="TYR_PHOSPHATASE_PTP"/>
    <property type="match status" value="2"/>
</dbReference>
<dbReference type="InterPro" id="IPR003598">
    <property type="entry name" value="Ig_sub2"/>
</dbReference>
<keyword evidence="35" id="KW-1185">Reference proteome</keyword>
<evidence type="ECO:0000256" key="19">
    <source>
        <dbReference type="ARBA" id="ARBA00023157"/>
    </source>
</evidence>
<keyword evidence="20" id="KW-0675">Receptor</keyword>
<dbReference type="GO" id="GO:0043204">
    <property type="term" value="C:perikaryon"/>
    <property type="evidence" value="ECO:0007669"/>
    <property type="project" value="UniProtKB-SubCell"/>
</dbReference>
<keyword evidence="17" id="KW-0770">Synapse</keyword>
<evidence type="ECO:0000256" key="13">
    <source>
        <dbReference type="ARBA" id="ARBA00022737"/>
    </source>
</evidence>
<dbReference type="InterPro" id="IPR000387">
    <property type="entry name" value="Tyr_Pase_dom"/>
</dbReference>
<dbReference type="SMART" id="SM00194">
    <property type="entry name" value="PTPc"/>
    <property type="match status" value="2"/>
</dbReference>
<dbReference type="InterPro" id="IPR029021">
    <property type="entry name" value="Prot-tyrosine_phosphatase-like"/>
</dbReference>
<dbReference type="FunFam" id="2.60.40.10:FF:000015">
    <property type="entry name" value="receptor-type tyrosine-protein phosphatase delta isoform X2"/>
    <property type="match status" value="1"/>
</dbReference>
<accession>A0A9W2XDX5</accession>
<dbReference type="FunFam" id="2.60.40.10:FF:000023">
    <property type="entry name" value="receptor-type tyrosine-protein phosphatase delta isoform X2"/>
    <property type="match status" value="1"/>
</dbReference>
<dbReference type="RefSeq" id="XP_055359829.1">
    <property type="nucleotide sequence ID" value="XM_055503854.1"/>
</dbReference>
<evidence type="ECO:0000256" key="8">
    <source>
        <dbReference type="ARBA" id="ARBA00022475"/>
    </source>
</evidence>
<keyword evidence="11 29" id="KW-0812">Transmembrane</keyword>
<evidence type="ECO:0000256" key="6">
    <source>
        <dbReference type="ARBA" id="ARBA00010504"/>
    </source>
</evidence>
<evidence type="ECO:0000256" key="22">
    <source>
        <dbReference type="ARBA" id="ARBA00023273"/>
    </source>
</evidence>
<dbReference type="SMART" id="SM00060">
    <property type="entry name" value="FN3"/>
    <property type="match status" value="4"/>
</dbReference>
<evidence type="ECO:0000256" key="4">
    <source>
        <dbReference type="ARBA" id="ARBA00004489"/>
    </source>
</evidence>
<feature type="domain" description="Fibronectin type-III" evidence="34">
    <location>
        <begin position="334"/>
        <end position="424"/>
    </location>
</feature>
<keyword evidence="24" id="KW-0968">Cytoplasmic vesicle</keyword>
<dbReference type="SUPFAM" id="SSF49265">
    <property type="entry name" value="Fibronectin type III"/>
    <property type="match status" value="2"/>
</dbReference>
<keyword evidence="18 29" id="KW-0472">Membrane</keyword>
<evidence type="ECO:0000256" key="18">
    <source>
        <dbReference type="ARBA" id="ARBA00023136"/>
    </source>
</evidence>
<dbReference type="Pfam" id="PF13927">
    <property type="entry name" value="Ig_3"/>
    <property type="match status" value="1"/>
</dbReference>
<keyword evidence="10" id="KW-0358">Heparin-binding</keyword>
<keyword evidence="14" id="KW-0378">Hydrolase</keyword>
<evidence type="ECO:0000256" key="3">
    <source>
        <dbReference type="ARBA" id="ARBA00004484"/>
    </source>
</evidence>
<dbReference type="SUPFAM" id="SSF52799">
    <property type="entry name" value="(Phosphotyrosine protein) phosphatases II"/>
    <property type="match status" value="2"/>
</dbReference>
<keyword evidence="13" id="KW-0677">Repeat</keyword>
<dbReference type="PANTHER" id="PTHR46957:SF11">
    <property type="entry name" value="PROTEIN-TYROSINE-PHOSPHATASE"/>
    <property type="match status" value="1"/>
</dbReference>
<dbReference type="CDD" id="cd14628">
    <property type="entry name" value="R-PTP-D-2"/>
    <property type="match status" value="1"/>
</dbReference>
<dbReference type="Proteomes" id="UP000515150">
    <property type="component" value="Chromosome 2"/>
</dbReference>
<dbReference type="Gene3D" id="2.60.40.10">
    <property type="entry name" value="Immunoglobulins"/>
    <property type="match status" value="7"/>
</dbReference>
<evidence type="ECO:0000256" key="1">
    <source>
        <dbReference type="ARBA" id="ARBA00004251"/>
    </source>
</evidence>
<dbReference type="PROSITE" id="PS00383">
    <property type="entry name" value="TYR_PHOSPHATASE_1"/>
    <property type="match status" value="2"/>
</dbReference>
<dbReference type="InterPro" id="IPR000242">
    <property type="entry name" value="PTP_cat"/>
</dbReference>
<evidence type="ECO:0000256" key="27">
    <source>
        <dbReference type="ARBA" id="ARBA00051722"/>
    </source>
</evidence>
<dbReference type="Gene3D" id="3.90.190.10">
    <property type="entry name" value="Protein tyrosine phosphatase superfamily"/>
    <property type="match status" value="2"/>
</dbReference>
<keyword evidence="9" id="KW-0771">Synaptosome</keyword>
<dbReference type="InterPro" id="IPR013098">
    <property type="entry name" value="Ig_I-set"/>
</dbReference>
<dbReference type="GO" id="GO:0004725">
    <property type="term" value="F:protein tyrosine phosphatase activity"/>
    <property type="evidence" value="ECO:0007669"/>
    <property type="project" value="UniProtKB-EC"/>
</dbReference>
<dbReference type="PROSITE" id="PS50835">
    <property type="entry name" value="IG_LIKE"/>
    <property type="match status" value="3"/>
</dbReference>
<evidence type="ECO:0000256" key="12">
    <source>
        <dbReference type="ARBA" id="ARBA00022729"/>
    </source>
</evidence>
<evidence type="ECO:0000256" key="16">
    <source>
        <dbReference type="ARBA" id="ARBA00022989"/>
    </source>
</evidence>
<feature type="domain" description="Fibronectin type-III" evidence="34">
    <location>
        <begin position="527"/>
        <end position="620"/>
    </location>
</feature>
<dbReference type="GO" id="GO:0005886">
    <property type="term" value="C:plasma membrane"/>
    <property type="evidence" value="ECO:0007669"/>
    <property type="project" value="UniProtKB-SubCell"/>
</dbReference>
<dbReference type="SUPFAM" id="SSF48726">
    <property type="entry name" value="Immunoglobulin"/>
    <property type="match status" value="3"/>
</dbReference>
<protein>
    <recommendedName>
        <fullName evidence="28">Receptor-type tyrosine-protein phosphatase S</fullName>
        <ecNumber evidence="7">3.1.3.48</ecNumber>
    </recommendedName>
</protein>
<dbReference type="FunFam" id="2.60.40.10:FF:000010">
    <property type="entry name" value="receptor-type tyrosine-protein phosphatase delta isoform X1"/>
    <property type="match status" value="1"/>
</dbReference>
<keyword evidence="12 30" id="KW-0732">Signal</keyword>
<dbReference type="SMART" id="SM00404">
    <property type="entry name" value="PTPc_motif"/>
    <property type="match status" value="2"/>
</dbReference>
<evidence type="ECO:0000256" key="5">
    <source>
        <dbReference type="ARBA" id="ARBA00004624"/>
    </source>
</evidence>
<evidence type="ECO:0000256" key="7">
    <source>
        <dbReference type="ARBA" id="ARBA00013064"/>
    </source>
</evidence>
<dbReference type="FunFam" id="3.90.190.10:FF:000002">
    <property type="entry name" value="receptor-type tyrosine-protein phosphatase delta isoform X2"/>
    <property type="match status" value="1"/>
</dbReference>
<keyword evidence="22" id="KW-0966">Cell projection</keyword>
<dbReference type="PRINTS" id="PR00700">
    <property type="entry name" value="PRTYPHPHTASE"/>
</dbReference>
<dbReference type="InterPro" id="IPR050713">
    <property type="entry name" value="RTP_Phos/Ushers"/>
</dbReference>
<evidence type="ECO:0000313" key="36">
    <source>
        <dbReference type="RefSeq" id="XP_055359829.1"/>
    </source>
</evidence>
<evidence type="ECO:0000256" key="2">
    <source>
        <dbReference type="ARBA" id="ARBA00004432"/>
    </source>
</evidence>
<dbReference type="FunFam" id="2.60.40.10:FF:000036">
    <property type="entry name" value="receptor-type tyrosine-protein phosphatase delta isoform X1"/>
    <property type="match status" value="1"/>
</dbReference>
<feature type="domain" description="Ig-like" evidence="33">
    <location>
        <begin position="245"/>
        <end position="327"/>
    </location>
</feature>
<dbReference type="FunFam" id="2.60.40.10:FF:000068">
    <property type="entry name" value="receptor-type tyrosine-protein phosphatase delta isoform X1"/>
    <property type="match status" value="1"/>
</dbReference>
<dbReference type="GO" id="GO:0014069">
    <property type="term" value="C:postsynaptic density"/>
    <property type="evidence" value="ECO:0007669"/>
    <property type="project" value="UniProtKB-SubCell"/>
</dbReference>
<dbReference type="CDD" id="cd05739">
    <property type="entry name" value="IgI_3_RPTP_IIa_LAR_like"/>
    <property type="match status" value="1"/>
</dbReference>
<evidence type="ECO:0000256" key="30">
    <source>
        <dbReference type="SAM" id="SignalP"/>
    </source>
</evidence>
<evidence type="ECO:0000256" key="25">
    <source>
        <dbReference type="ARBA" id="ARBA00034102"/>
    </source>
</evidence>
<evidence type="ECO:0000256" key="20">
    <source>
        <dbReference type="ARBA" id="ARBA00023170"/>
    </source>
</evidence>
<feature type="signal peptide" evidence="30">
    <location>
        <begin position="1"/>
        <end position="32"/>
    </location>
</feature>
<dbReference type="InterPro" id="IPR036116">
    <property type="entry name" value="FN3_sf"/>
</dbReference>
<evidence type="ECO:0000313" key="35">
    <source>
        <dbReference type="Proteomes" id="UP000515150"/>
    </source>
</evidence>
<evidence type="ECO:0000256" key="28">
    <source>
        <dbReference type="ARBA" id="ARBA00073611"/>
    </source>
</evidence>
<comment type="similarity">
    <text evidence="6">Belongs to the protein-tyrosine phosphatase family. Receptor class 2A subfamily.</text>
</comment>
<organism evidence="35 36">
    <name type="scientific">Betta splendens</name>
    <name type="common">Siamese fighting fish</name>
    <dbReference type="NCBI Taxonomy" id="158456"/>
    <lineage>
        <taxon>Eukaryota</taxon>
        <taxon>Metazoa</taxon>
        <taxon>Chordata</taxon>
        <taxon>Craniata</taxon>
        <taxon>Vertebrata</taxon>
        <taxon>Euteleostomi</taxon>
        <taxon>Actinopterygii</taxon>
        <taxon>Neopterygii</taxon>
        <taxon>Teleostei</taxon>
        <taxon>Neoteleostei</taxon>
        <taxon>Acanthomorphata</taxon>
        <taxon>Anabantaria</taxon>
        <taxon>Anabantiformes</taxon>
        <taxon>Anabantoidei</taxon>
        <taxon>Osphronemidae</taxon>
        <taxon>Betta</taxon>
    </lineage>
</organism>
<evidence type="ECO:0000256" key="21">
    <source>
        <dbReference type="ARBA" id="ARBA00023180"/>
    </source>
</evidence>
<evidence type="ECO:0000256" key="26">
    <source>
        <dbReference type="ARBA" id="ARBA00034105"/>
    </source>
</evidence>
<keyword evidence="8" id="KW-1003">Cell membrane</keyword>
<feature type="domain" description="Tyrosine-protein phosphatase" evidence="31">
    <location>
        <begin position="1247"/>
        <end position="1506"/>
    </location>
</feature>
<feature type="transmembrane region" description="Helical" evidence="29">
    <location>
        <begin position="870"/>
        <end position="893"/>
    </location>
</feature>
<dbReference type="InterPro" id="IPR003595">
    <property type="entry name" value="Tyr_Pase_cat"/>
</dbReference>
<feature type="chain" id="PRO_5040922451" description="Receptor-type tyrosine-protein phosphatase S" evidence="30">
    <location>
        <begin position="33"/>
        <end position="1515"/>
    </location>
</feature>
<feature type="domain" description="Fibronectin type-III" evidence="34">
    <location>
        <begin position="623"/>
        <end position="709"/>
    </location>
</feature>
<dbReference type="CDD" id="cd05738">
    <property type="entry name" value="IgI_2_RPTP_IIa_LAR_like"/>
    <property type="match status" value="1"/>
</dbReference>
<evidence type="ECO:0000259" key="32">
    <source>
        <dbReference type="PROSITE" id="PS50056"/>
    </source>
</evidence>
<dbReference type="SMART" id="SM00409">
    <property type="entry name" value="IG"/>
    <property type="match status" value="3"/>
</dbReference>
<evidence type="ECO:0000256" key="29">
    <source>
        <dbReference type="SAM" id="Phobius"/>
    </source>
</evidence>
<comment type="catalytic activity">
    <reaction evidence="27">
        <text>O-phospho-L-tyrosyl-[protein] + H2O = L-tyrosyl-[protein] + phosphate</text>
        <dbReference type="Rhea" id="RHEA:10684"/>
        <dbReference type="Rhea" id="RHEA-COMP:10136"/>
        <dbReference type="Rhea" id="RHEA-COMP:20101"/>
        <dbReference type="ChEBI" id="CHEBI:15377"/>
        <dbReference type="ChEBI" id="CHEBI:43474"/>
        <dbReference type="ChEBI" id="CHEBI:46858"/>
        <dbReference type="ChEBI" id="CHEBI:61978"/>
        <dbReference type="EC" id="3.1.3.48"/>
    </reaction>
</comment>
<keyword evidence="15" id="KW-0904">Protein phosphatase</keyword>
<dbReference type="PANTHER" id="PTHR46957">
    <property type="entry name" value="CYTOKINE RECEPTOR"/>
    <property type="match status" value="1"/>
</dbReference>
<dbReference type="GO" id="GO:0030672">
    <property type="term" value="C:synaptic vesicle membrane"/>
    <property type="evidence" value="ECO:0007669"/>
    <property type="project" value="UniProtKB-SubCell"/>
</dbReference>
<dbReference type="GO" id="GO:0008201">
    <property type="term" value="F:heparin binding"/>
    <property type="evidence" value="ECO:0007669"/>
    <property type="project" value="UniProtKB-KW"/>
</dbReference>
<dbReference type="FunFam" id="2.60.40.10:FF:000144">
    <property type="entry name" value="receptor-type tyrosine-protein phosphatase delta isoform X1"/>
    <property type="match status" value="1"/>
</dbReference>
<keyword evidence="21" id="KW-0325">Glycoprotein</keyword>
<keyword evidence="19" id="KW-1015">Disulfide bond</keyword>
<evidence type="ECO:0000256" key="15">
    <source>
        <dbReference type="ARBA" id="ARBA00022912"/>
    </source>
</evidence>
<comment type="subcellular location">
    <subcellularLocation>
        <location evidence="1">Cell membrane</location>
        <topology evidence="1">Single-pass type I membrane protein</topology>
    </subcellularLocation>
    <subcellularLocation>
        <location evidence="4">Cell projection</location>
        <location evidence="4">Axon</location>
    </subcellularLocation>
    <subcellularLocation>
        <location evidence="5">Cell projection</location>
        <location evidence="5">Growth cone</location>
    </subcellularLocation>
    <subcellularLocation>
        <location evidence="2">Cytoplasmic vesicle</location>
        <location evidence="2">Secretory vesicle</location>
        <location evidence="2">Synaptic vesicle membrane</location>
    </subcellularLocation>
    <subcellularLocation>
        <location evidence="3">Perikaryon</location>
    </subcellularLocation>
    <subcellularLocation>
        <location evidence="26">Postsynaptic density</location>
    </subcellularLocation>
    <subcellularLocation>
        <location evidence="25">Synapse</location>
        <location evidence="25">Synaptosome</location>
    </subcellularLocation>
</comment>
<sequence>MLVPSCPTMHRARPTLLLPLLLLGLLLHLADAQTPPKFLRVPNDQTGVQGGVASFICQATGDPRPKIVWNKKGKKVSNQRFEVIEFDDGSGSVLRIQPLRTPRDEAIYECVASNSVGETSATTRLTVLREDQLPPGFPTIDMGPQLKVVERTRTATMLCAASGNPDPDISWFKDFLPVNTTNNNGRIKQLRSGGTPIRGALQIEQSEESDQGKYECVATNNDGTRYSAPANLYVRELREVRRVPPRFSIPPTDNEIMPGGSVNITCVAVGSPMPYVKWMLGAEDLTPEDDMPIGRNVLELTDVRQSANYTCVAMSTLGVIEAVAQITVKALPKAPGVPVVTERTATSITLTWDSGNPEPVSYYIIQHKSKYSDDSYKEIDGVATTRYSVGGLSPYSDYEFRVVAVNNIGRGPPSESIEAKTAEQAPSTAPRQVRGHMLSTTTAVIHWEEPEEANGQIMGYRVYYTTDSTQHVNLWDKQIVRGNNFVTIQGLIPNKTYYIKVLAYTSVGDGPLSQDLQIIAKTGVPSQPTDFKGEAKSETSILLSWIAPAQTGQENQITGYELMYRKRDDKDEKHVSFEPTTTYLLKDLKPFTTYTFRLAARSKHGVGAYTNEISAETPQTPVFAKNFHVRAAMKTSVLLTWEIPDTYNPAQPFTILYDNGQSVEVDGKLTQKLITGLQPETQYSFLLTNRGNSAGGLQHRVSTMTAPDILRTKPYLIGKTNSDGMVTVELPSVQTSERVRGYYIVVVPLKKQRTGKFFKPWDNPDEMNLEELLKEINRTSRGLRFRRQAEPKAYIAAYFKDLPKEFTLGDGKIYGDFENKQLQNGQEYIFFVLAVLEMSENIMYATSPYSDSVVSADIDPQPIIDEEEGLIWVVGPVLAVVFIICIVIAILLYKRKRAESEARKGSLPNSKEMPLHHPTDPVELRRLNFQTPGMANHPPIPVMDLADHLERLKANDNLKFSQEYESIDPGQQFTWEHSNLEVNKPKNRYANVIAYDHSRVLLSGIDGIPGSDYINANYIDGYRKQNAYIATQGALPETFGEFWRMIWEQRSAIIVMMTKLEERSRVKCDQYWPTRGTETYALIQVTLLDTVELATYCVRTFALFKNGSSEKREVRQFQFTAWPDHGVPEHPTPFLAFLRRVKACNPPDAGPMVVHCSAGVGRTGCFIVIDAMLERIKHEKTVDIYGHVTLMRAQRNYMVQTEDQYVFIHDALQEAVNCGTTEVPARNLYAYIQKLTQIEGGENVTGMELEFKRLANTKAHTSRFISANLPCNKFKNRLVNIMPYESTRVCLQPIRGVEGSDYINASFIDGYRQQKAYIATQGPLAETTEDFWRMLWEHNSTIVVMLTKLREMGREKCHQYWPAERSARYQYFVVDPMAEYNMPQYILREFKVTDARDGQSRTVRQFQFTDWPEQGVPKSGEGFIDFIGQVHKTKEQFGQDGPISVHCSAGVGRTGVFITLSIVLERMRYEGVVDIFQTVKMLRTQRPAMVQTEDQYQFCYRAGLEYLGSFDHYAT</sequence>
<dbReference type="PROSITE" id="PS50056">
    <property type="entry name" value="TYR_PHOSPHATASE_2"/>
    <property type="match status" value="2"/>
</dbReference>
<keyword evidence="23" id="KW-0393">Immunoglobulin domain</keyword>
<dbReference type="GeneID" id="114851385"/>
<dbReference type="GO" id="GO:0030426">
    <property type="term" value="C:growth cone"/>
    <property type="evidence" value="ECO:0007669"/>
    <property type="project" value="UniProtKB-SubCell"/>
</dbReference>
<feature type="domain" description="Fibronectin type-III" evidence="34">
    <location>
        <begin position="429"/>
        <end position="525"/>
    </location>
</feature>
<feature type="domain" description="Ig-like" evidence="33">
    <location>
        <begin position="138"/>
        <end position="233"/>
    </location>
</feature>
<reference evidence="36" key="1">
    <citation type="submission" date="2025-08" db="UniProtKB">
        <authorList>
            <consortium name="RefSeq"/>
        </authorList>
    </citation>
    <scope>IDENTIFICATION</scope>
</reference>
<dbReference type="PROSITE" id="PS50853">
    <property type="entry name" value="FN3"/>
    <property type="match status" value="4"/>
</dbReference>
<evidence type="ECO:0000256" key="23">
    <source>
        <dbReference type="ARBA" id="ARBA00023319"/>
    </source>
</evidence>
<dbReference type="FunFam" id="2.60.40.10:FF:000027">
    <property type="entry name" value="receptor-type tyrosine-protein phosphatase delta isoform X1"/>
    <property type="match status" value="1"/>
</dbReference>
<feature type="domain" description="Ig-like" evidence="33">
    <location>
        <begin position="36"/>
        <end position="126"/>
    </location>
</feature>
<keyword evidence="16 29" id="KW-1133">Transmembrane helix</keyword>
<dbReference type="Pfam" id="PF00102">
    <property type="entry name" value="Y_phosphatase"/>
    <property type="match status" value="2"/>
</dbReference>
<evidence type="ECO:0000256" key="17">
    <source>
        <dbReference type="ARBA" id="ARBA00023018"/>
    </source>
</evidence>
<evidence type="ECO:0000259" key="33">
    <source>
        <dbReference type="PROSITE" id="PS50835"/>
    </source>
</evidence>
<evidence type="ECO:0000256" key="11">
    <source>
        <dbReference type="ARBA" id="ARBA00022692"/>
    </source>
</evidence>
<dbReference type="Pfam" id="PF00041">
    <property type="entry name" value="fn3"/>
    <property type="match status" value="4"/>
</dbReference>
<dbReference type="Pfam" id="PF07679">
    <property type="entry name" value="I-set"/>
    <property type="match status" value="2"/>
</dbReference>
<dbReference type="InterPro" id="IPR003961">
    <property type="entry name" value="FN3_dom"/>
</dbReference>
<dbReference type="InterPro" id="IPR013783">
    <property type="entry name" value="Ig-like_fold"/>
</dbReference>
<dbReference type="InterPro" id="IPR003599">
    <property type="entry name" value="Ig_sub"/>
</dbReference>
<dbReference type="FunFam" id="3.90.190.10:FF:000001">
    <property type="entry name" value="Receptor-type tyrosine-protein phosphatase F isoform A"/>
    <property type="match status" value="1"/>
</dbReference>
<evidence type="ECO:0000256" key="9">
    <source>
        <dbReference type="ARBA" id="ARBA00022599"/>
    </source>
</evidence>
<dbReference type="InterPro" id="IPR007110">
    <property type="entry name" value="Ig-like_dom"/>
</dbReference>
<evidence type="ECO:0000256" key="24">
    <source>
        <dbReference type="ARBA" id="ARBA00023329"/>
    </source>
</evidence>